<evidence type="ECO:0000256" key="4">
    <source>
        <dbReference type="SAM" id="MobiDB-lite"/>
    </source>
</evidence>
<proteinExistence type="predicted"/>
<evidence type="ECO:0000259" key="5">
    <source>
        <dbReference type="Pfam" id="PF07729"/>
    </source>
</evidence>
<dbReference type="Gene3D" id="1.20.120.530">
    <property type="entry name" value="GntR ligand-binding domain-like"/>
    <property type="match status" value="1"/>
</dbReference>
<name>A0A2T0RVZ7_9RHOB</name>
<keyword evidence="3" id="KW-0804">Transcription</keyword>
<keyword evidence="1" id="KW-0805">Transcription regulation</keyword>
<evidence type="ECO:0000256" key="1">
    <source>
        <dbReference type="ARBA" id="ARBA00023015"/>
    </source>
</evidence>
<reference evidence="6 7" key="1">
    <citation type="submission" date="2018-03" db="EMBL/GenBank/DDBJ databases">
        <title>Genomic Encyclopedia of Archaeal and Bacterial Type Strains, Phase II (KMG-II): from individual species to whole genera.</title>
        <authorList>
            <person name="Goeker M."/>
        </authorList>
    </citation>
    <scope>NUCLEOTIDE SEQUENCE [LARGE SCALE GENOMIC DNA]</scope>
    <source>
        <strain evidence="6 7">DSM 29328</strain>
    </source>
</reference>
<dbReference type="GO" id="GO:0003677">
    <property type="term" value="F:DNA binding"/>
    <property type="evidence" value="ECO:0007669"/>
    <property type="project" value="UniProtKB-KW"/>
</dbReference>
<comment type="caution">
    <text evidence="6">The sequence shown here is derived from an EMBL/GenBank/DDBJ whole genome shotgun (WGS) entry which is preliminary data.</text>
</comment>
<gene>
    <name evidence="6" type="ORF">CLV78_102529</name>
</gene>
<evidence type="ECO:0000313" key="6">
    <source>
        <dbReference type="EMBL" id="PRY25351.1"/>
    </source>
</evidence>
<evidence type="ECO:0000256" key="3">
    <source>
        <dbReference type="ARBA" id="ARBA00023163"/>
    </source>
</evidence>
<dbReference type="SUPFAM" id="SSF48008">
    <property type="entry name" value="GntR ligand-binding domain-like"/>
    <property type="match status" value="1"/>
</dbReference>
<dbReference type="OrthoDB" id="9028214at2"/>
<dbReference type="AlphaFoldDB" id="A0A2T0RVZ7"/>
<feature type="region of interest" description="Disordered" evidence="4">
    <location>
        <begin position="81"/>
        <end position="102"/>
    </location>
</feature>
<dbReference type="Proteomes" id="UP000239480">
    <property type="component" value="Unassembled WGS sequence"/>
</dbReference>
<dbReference type="EMBL" id="PVTD01000002">
    <property type="protein sequence ID" value="PRY25351.1"/>
    <property type="molecule type" value="Genomic_DNA"/>
</dbReference>
<keyword evidence="2" id="KW-0238">DNA-binding</keyword>
<dbReference type="InterPro" id="IPR011711">
    <property type="entry name" value="GntR_C"/>
</dbReference>
<evidence type="ECO:0000256" key="2">
    <source>
        <dbReference type="ARBA" id="ARBA00023125"/>
    </source>
</evidence>
<protein>
    <submittedName>
        <fullName evidence="6">FCD domain-containing protein</fullName>
    </submittedName>
</protein>
<accession>A0A2T0RVZ7</accession>
<sequence>MAVDLLGHRNPTHEDLAPLYEVLDEMDKQLAKTDLDGFANAAEKFHRTLLTLCGNRRIASIAYSLWDLALPSRRLTLRLLPVPHRPKHASPHGRYSDRRADR</sequence>
<keyword evidence="7" id="KW-1185">Reference proteome</keyword>
<dbReference type="Pfam" id="PF07729">
    <property type="entry name" value="FCD"/>
    <property type="match status" value="1"/>
</dbReference>
<evidence type="ECO:0000313" key="7">
    <source>
        <dbReference type="Proteomes" id="UP000239480"/>
    </source>
</evidence>
<feature type="domain" description="GntR C-terminal" evidence="5">
    <location>
        <begin position="9"/>
        <end position="84"/>
    </location>
</feature>
<organism evidence="6 7">
    <name type="scientific">Aliiruegeria haliotis</name>
    <dbReference type="NCBI Taxonomy" id="1280846"/>
    <lineage>
        <taxon>Bacteria</taxon>
        <taxon>Pseudomonadati</taxon>
        <taxon>Pseudomonadota</taxon>
        <taxon>Alphaproteobacteria</taxon>
        <taxon>Rhodobacterales</taxon>
        <taxon>Roseobacteraceae</taxon>
        <taxon>Aliiruegeria</taxon>
    </lineage>
</organism>
<dbReference type="InterPro" id="IPR008920">
    <property type="entry name" value="TF_FadR/GntR_C"/>
</dbReference>